<keyword evidence="3" id="KW-0597">Phosphoprotein</keyword>
<dbReference type="InterPro" id="IPR035963">
    <property type="entry name" value="FERM_2"/>
</dbReference>
<dbReference type="Gene3D" id="3.10.20.90">
    <property type="entry name" value="Phosphatidylinositol 3-kinase Catalytic Subunit, Chain A, domain 1"/>
    <property type="match status" value="1"/>
</dbReference>
<dbReference type="Pfam" id="PF09379">
    <property type="entry name" value="FERM_N"/>
    <property type="match status" value="1"/>
</dbReference>
<evidence type="ECO:0000313" key="8">
    <source>
        <dbReference type="EMBL" id="KAK7076690.1"/>
    </source>
</evidence>
<dbReference type="CDD" id="cd14473">
    <property type="entry name" value="FERM_B-lobe"/>
    <property type="match status" value="1"/>
</dbReference>
<feature type="region of interest" description="Disordered" evidence="6">
    <location>
        <begin position="878"/>
        <end position="987"/>
    </location>
</feature>
<feature type="compositionally biased region" description="Polar residues" evidence="6">
    <location>
        <begin position="505"/>
        <end position="522"/>
    </location>
</feature>
<dbReference type="PROSITE" id="PS00661">
    <property type="entry name" value="FERM_2"/>
    <property type="match status" value="1"/>
</dbReference>
<feature type="domain" description="FERM" evidence="7">
    <location>
        <begin position="36"/>
        <end position="317"/>
    </location>
</feature>
<dbReference type="PROSITE" id="PS50057">
    <property type="entry name" value="FERM_3"/>
    <property type="match status" value="1"/>
</dbReference>
<feature type="compositionally biased region" description="Basic and acidic residues" evidence="6">
    <location>
        <begin position="910"/>
        <end position="922"/>
    </location>
</feature>
<feature type="compositionally biased region" description="Basic and acidic residues" evidence="6">
    <location>
        <begin position="739"/>
        <end position="750"/>
    </location>
</feature>
<dbReference type="GO" id="GO:0009887">
    <property type="term" value="P:animal organ morphogenesis"/>
    <property type="evidence" value="ECO:0007669"/>
    <property type="project" value="UniProtKB-ARBA"/>
</dbReference>
<feature type="region of interest" description="Disordered" evidence="6">
    <location>
        <begin position="451"/>
        <end position="794"/>
    </location>
</feature>
<feature type="compositionally biased region" description="Polar residues" evidence="6">
    <location>
        <begin position="607"/>
        <end position="629"/>
    </location>
</feature>
<evidence type="ECO:0000256" key="2">
    <source>
        <dbReference type="ARBA" id="ARBA00022025"/>
    </source>
</evidence>
<dbReference type="InterPro" id="IPR000798">
    <property type="entry name" value="Ez/rad/moesin-like"/>
</dbReference>
<dbReference type="Pfam" id="PF08736">
    <property type="entry name" value="FA"/>
    <property type="match status" value="1"/>
</dbReference>
<comment type="caution">
    <text evidence="8">The sequence shown here is derived from an EMBL/GenBank/DDBJ whole genome shotgun (WGS) entry which is preliminary data.</text>
</comment>
<accession>A0AAN9A962</accession>
<evidence type="ECO:0000256" key="3">
    <source>
        <dbReference type="ARBA" id="ARBA00022553"/>
    </source>
</evidence>
<feature type="region of interest" description="Disordered" evidence="6">
    <location>
        <begin position="1"/>
        <end position="32"/>
    </location>
</feature>
<evidence type="ECO:0000256" key="4">
    <source>
        <dbReference type="ARBA" id="ARBA00022949"/>
    </source>
</evidence>
<proteinExistence type="predicted"/>
<dbReference type="SUPFAM" id="SSF47031">
    <property type="entry name" value="Second domain of FERM"/>
    <property type="match status" value="1"/>
</dbReference>
<dbReference type="InterPro" id="IPR029071">
    <property type="entry name" value="Ubiquitin-like_domsf"/>
</dbReference>
<dbReference type="InterPro" id="IPR000299">
    <property type="entry name" value="FERM_domain"/>
</dbReference>
<dbReference type="FunFam" id="2.30.29.30:FF:000001">
    <property type="entry name" value="Erythrocyte membrane protein band 4.1"/>
    <property type="match status" value="1"/>
</dbReference>
<evidence type="ECO:0000259" key="7">
    <source>
        <dbReference type="PROSITE" id="PS50057"/>
    </source>
</evidence>
<dbReference type="PRINTS" id="PR00935">
    <property type="entry name" value="BAND41"/>
</dbReference>
<keyword evidence="4" id="KW-0965">Cell junction</keyword>
<dbReference type="SMART" id="SM01196">
    <property type="entry name" value="FERM_C"/>
    <property type="match status" value="1"/>
</dbReference>
<dbReference type="GO" id="GO:0048731">
    <property type="term" value="P:system development"/>
    <property type="evidence" value="ECO:0007669"/>
    <property type="project" value="UniProtKB-ARBA"/>
</dbReference>
<feature type="compositionally biased region" description="Low complexity" evidence="6">
    <location>
        <begin position="895"/>
        <end position="909"/>
    </location>
</feature>
<dbReference type="Proteomes" id="UP001381693">
    <property type="component" value="Unassembled WGS sequence"/>
</dbReference>
<dbReference type="PRINTS" id="PR00661">
    <property type="entry name" value="ERMFAMILY"/>
</dbReference>
<feature type="compositionally biased region" description="Basic and acidic residues" evidence="6">
    <location>
        <begin position="400"/>
        <end position="414"/>
    </location>
</feature>
<dbReference type="Gene3D" id="2.30.29.30">
    <property type="entry name" value="Pleckstrin-homology domain (PH domain)/Phosphotyrosine-binding domain (PTB)"/>
    <property type="match status" value="1"/>
</dbReference>
<dbReference type="SUPFAM" id="SSF50729">
    <property type="entry name" value="PH domain-like"/>
    <property type="match status" value="1"/>
</dbReference>
<dbReference type="Gene3D" id="1.20.80.10">
    <property type="match status" value="1"/>
</dbReference>
<dbReference type="AlphaFoldDB" id="A0AAN9A962"/>
<dbReference type="InterPro" id="IPR014847">
    <property type="entry name" value="FA"/>
</dbReference>
<dbReference type="GO" id="GO:0031032">
    <property type="term" value="P:actomyosin structure organization"/>
    <property type="evidence" value="ECO:0007669"/>
    <property type="project" value="TreeGrafter"/>
</dbReference>
<gene>
    <name evidence="8" type="ORF">SK128_000472</name>
</gene>
<dbReference type="Pfam" id="PF09380">
    <property type="entry name" value="FERM_C"/>
    <property type="match status" value="1"/>
</dbReference>
<name>A0AAN9A962_HALRR</name>
<dbReference type="InterPro" id="IPR018980">
    <property type="entry name" value="FERM_PH-like_C"/>
</dbReference>
<dbReference type="SUPFAM" id="SSF54236">
    <property type="entry name" value="Ubiquitin-like"/>
    <property type="match status" value="1"/>
</dbReference>
<feature type="compositionally biased region" description="Low complexity" evidence="6">
    <location>
        <begin position="965"/>
        <end position="976"/>
    </location>
</feature>
<dbReference type="InterPro" id="IPR014352">
    <property type="entry name" value="FERM/acyl-CoA-bd_prot_sf"/>
</dbReference>
<dbReference type="InterPro" id="IPR019748">
    <property type="entry name" value="FERM_central"/>
</dbReference>
<evidence type="ECO:0000256" key="5">
    <source>
        <dbReference type="ARBA" id="ARBA00043944"/>
    </source>
</evidence>
<dbReference type="Pfam" id="PF00373">
    <property type="entry name" value="FERM_M"/>
    <property type="match status" value="1"/>
</dbReference>
<dbReference type="FunFam" id="1.20.80.10:FF:000001">
    <property type="entry name" value="Erythrocyte membrane protein band 4.1"/>
    <property type="match status" value="1"/>
</dbReference>
<feature type="compositionally biased region" description="Polar residues" evidence="6">
    <location>
        <begin position="462"/>
        <end position="471"/>
    </location>
</feature>
<reference evidence="8 9" key="1">
    <citation type="submission" date="2023-11" db="EMBL/GenBank/DDBJ databases">
        <title>Halocaridina rubra genome assembly.</title>
        <authorList>
            <person name="Smith C."/>
        </authorList>
    </citation>
    <scope>NUCLEOTIDE SEQUENCE [LARGE SCALE GENOMIC DNA]</scope>
    <source>
        <strain evidence="8">EP-1</strain>
        <tissue evidence="8">Whole</tissue>
    </source>
</reference>
<dbReference type="GO" id="GO:0008092">
    <property type="term" value="F:cytoskeletal protein binding"/>
    <property type="evidence" value="ECO:0007669"/>
    <property type="project" value="InterPro"/>
</dbReference>
<dbReference type="InterPro" id="IPR019749">
    <property type="entry name" value="Band_41_domain"/>
</dbReference>
<feature type="compositionally biased region" description="Low complexity" evidence="6">
    <location>
        <begin position="713"/>
        <end position="724"/>
    </location>
</feature>
<dbReference type="CDD" id="cd13184">
    <property type="entry name" value="FERM_C_4_1_family"/>
    <property type="match status" value="1"/>
</dbReference>
<dbReference type="PANTHER" id="PTHR23280:SF21">
    <property type="entry name" value="PROTEIN 4.1 HOMOLOG"/>
    <property type="match status" value="1"/>
</dbReference>
<dbReference type="SMART" id="SM01195">
    <property type="entry name" value="FA"/>
    <property type="match status" value="1"/>
</dbReference>
<dbReference type="InterPro" id="IPR019747">
    <property type="entry name" value="FERM_CS"/>
</dbReference>
<feature type="compositionally biased region" description="Basic and acidic residues" evidence="6">
    <location>
        <begin position="661"/>
        <end position="677"/>
    </location>
</feature>
<feature type="compositionally biased region" description="Low complexity" evidence="6">
    <location>
        <begin position="633"/>
        <end position="644"/>
    </location>
</feature>
<evidence type="ECO:0000256" key="1">
    <source>
        <dbReference type="ARBA" id="ARBA00004536"/>
    </source>
</evidence>
<feature type="compositionally biased region" description="Basic and acidic residues" evidence="6">
    <location>
        <begin position="421"/>
        <end position="433"/>
    </location>
</feature>
<protein>
    <recommendedName>
        <fullName evidence="2">Moesin/ezrin/radixin homolog 1</fullName>
    </recommendedName>
</protein>
<dbReference type="GO" id="GO:0005912">
    <property type="term" value="C:adherens junction"/>
    <property type="evidence" value="ECO:0007669"/>
    <property type="project" value="UniProtKB-SubCell"/>
</dbReference>
<dbReference type="PANTHER" id="PTHR23280">
    <property type="entry name" value="4.1 G PROTEIN"/>
    <property type="match status" value="1"/>
</dbReference>
<dbReference type="SMART" id="SM00295">
    <property type="entry name" value="B41"/>
    <property type="match status" value="1"/>
</dbReference>
<feature type="region of interest" description="Disordered" evidence="6">
    <location>
        <begin position="347"/>
        <end position="438"/>
    </location>
</feature>
<feature type="compositionally biased region" description="Basic residues" evidence="6">
    <location>
        <begin position="692"/>
        <end position="701"/>
    </location>
</feature>
<dbReference type="GO" id="GO:0005886">
    <property type="term" value="C:plasma membrane"/>
    <property type="evidence" value="ECO:0007669"/>
    <property type="project" value="TreeGrafter"/>
</dbReference>
<feature type="compositionally biased region" description="Polar residues" evidence="6">
    <location>
        <begin position="783"/>
        <end position="794"/>
    </location>
</feature>
<comment type="subcellular location">
    <subcellularLocation>
        <location evidence="1">Cell junction</location>
        <location evidence="1">Adherens junction</location>
    </subcellularLocation>
    <subcellularLocation>
        <location evidence="5">Cell projection</location>
        <location evidence="5">Rhabdomere</location>
    </subcellularLocation>
</comment>
<organism evidence="8 9">
    <name type="scientific">Halocaridina rubra</name>
    <name type="common">Hawaiian red shrimp</name>
    <dbReference type="NCBI Taxonomy" id="373956"/>
    <lineage>
        <taxon>Eukaryota</taxon>
        <taxon>Metazoa</taxon>
        <taxon>Ecdysozoa</taxon>
        <taxon>Arthropoda</taxon>
        <taxon>Crustacea</taxon>
        <taxon>Multicrustacea</taxon>
        <taxon>Malacostraca</taxon>
        <taxon>Eumalacostraca</taxon>
        <taxon>Eucarida</taxon>
        <taxon>Decapoda</taxon>
        <taxon>Pleocyemata</taxon>
        <taxon>Caridea</taxon>
        <taxon>Atyoidea</taxon>
        <taxon>Atyidae</taxon>
        <taxon>Halocaridina</taxon>
    </lineage>
</organism>
<keyword evidence="9" id="KW-1185">Reference proteome</keyword>
<dbReference type="EMBL" id="JAXCGZ010009573">
    <property type="protein sequence ID" value="KAK7076690.1"/>
    <property type="molecule type" value="Genomic_DNA"/>
</dbReference>
<sequence>MPEEKAAKGENGVGSEMKTSGSPSKSPSKAPRGKMILARVKLLDSTDVEVAIEKKAKAEDLVSSVAEKINLLEKDYFGLSYTDHNNIKNWLTPDKRISKQVKGPWEFNFEVKFYPPDPAQLAEDITRYQLCLQVREDILTGKLPCSFVTHALLGSYMVQAEVGDYDAKEHSNTGYLSEFAFAPNQNAELEEKVVDLHKTHKGQTPAEAELHYLENAKKLAMYGVDMHPAKDSEGVDIMLGVCASGLLVYRDKLRINRFAWPKILKISYKRSNFYIKIRPGEFETYESTIGFKMPNHKAAKRLWKVCVEHHTFFRLMTPEPPQKAGLWPRLGSKFRYSGRTQYQSRMAANLSDRNNPGFERTLSRRKLSSRSMDALGTRTGETPEMSKRHTMSHPPPHIPGLEDPHGKDANRLESGHGTPTAEEHTPEKKDKKPIGGVAVLPMADLMKATKKRAEKMALAEESPTSKNGAPPSSTPPPGYKTMDSQKSGQADSADPLVKTHRTVFQDPSTNDPTGSPPFTRQYSYEELESEPRRPYSPTSHGFKYDKVGDKGKQNETDIQAIERRRAQAQAFNYAPGESKMVAETVEKRKTSKGLASEPGVVPENTLGDLTSSPSGNDSQLSSGDNTLPETSVDDTTLNTTTDSTGIMAGFLGKRGKKEKKDKKDKGEKKKEKELAKAEKKRKEKEEKEKKAKKDKGKKKGKFGIFGGKDRKVSSSSSSSESSSESSEDDDSSDESVVVETREGNEPRDIDQSMAASERSYMADHSDTSLIVNPAASGEPSFTADHSSSDITVNPAASPSLMAAVGEDGEASTAPKIIKTTTKKTYVQDEQGVSEDIIQKVEDLGTGEVSLNTQSQKAEHAEGDSGEKPHVVATTVTTITAQSMEDTSTKERTQQVAEKTFTATTMTTGTTEEKTVVTQEVKKQSRSIAPEHASAVSNQSALRGEGGQARAPPFYPQQAGYARARTISSGSDDSGTSVDPLDSDYDTVKDGIVPTEAQVFDASGFNTSTISMEAPPLVETESRKVGDGCQLSPPPPHERLLGACAVLLDGKF</sequence>
<dbReference type="GO" id="GO:0005856">
    <property type="term" value="C:cytoskeleton"/>
    <property type="evidence" value="ECO:0007669"/>
    <property type="project" value="TreeGrafter"/>
</dbReference>
<dbReference type="PROSITE" id="PS00660">
    <property type="entry name" value="FERM_1"/>
    <property type="match status" value="1"/>
</dbReference>
<evidence type="ECO:0000313" key="9">
    <source>
        <dbReference type="Proteomes" id="UP001381693"/>
    </source>
</evidence>
<feature type="compositionally biased region" description="Low complexity" evidence="6">
    <location>
        <begin position="18"/>
        <end position="30"/>
    </location>
</feature>
<feature type="compositionally biased region" description="Basic and acidic residues" evidence="6">
    <location>
        <begin position="542"/>
        <end position="565"/>
    </location>
</feature>
<dbReference type="InterPro" id="IPR018979">
    <property type="entry name" value="FERM_N"/>
</dbReference>
<dbReference type="InterPro" id="IPR011993">
    <property type="entry name" value="PH-like_dom_sf"/>
</dbReference>
<evidence type="ECO:0000256" key="6">
    <source>
        <dbReference type="SAM" id="MobiDB-lite"/>
    </source>
</evidence>